<accession>A0A285NRG0</accession>
<dbReference type="RefSeq" id="WP_096600606.1">
    <property type="nucleotide sequence ID" value="NZ_OBEN01000001.1"/>
</dbReference>
<protein>
    <submittedName>
        <fullName evidence="2">Uncharacterized protein</fullName>
    </submittedName>
</protein>
<feature type="signal peptide" evidence="1">
    <location>
        <begin position="1"/>
        <end position="26"/>
    </location>
</feature>
<dbReference type="Proteomes" id="UP000218627">
    <property type="component" value="Unassembled WGS sequence"/>
</dbReference>
<dbReference type="OrthoDB" id="9918186at2"/>
<sequence length="317" mass="33716">MRADKKLAAATLASMALFGAQQVAQAKAVMIPFIAVGNGWQTIVSYVYDGGTLNTLHIAYNLKPAVTTGACLHTDGIVSTSPNDLTSFFVDGTTNTPGTIYGDTTGGAYAPVVGATTYFGFMAVATESAAAVSLGTAGLAVETISYNAGLRFLYAQRSIDLNHTALNSAVAFLNTGLVPGQTTKFMSFANPDSNPYVYAVGVNTINSVFDAPYSVFITLNKTNNAWWDRIERQFSDNISLSDQCVTLWPVCAPSSAPTTGFISNLNCQAGTIFAKQGGWFHLVNSDPFNNAIVFKVESNPNYGYAVTPLHPLQYTTE</sequence>
<evidence type="ECO:0000313" key="3">
    <source>
        <dbReference type="Proteomes" id="UP000218627"/>
    </source>
</evidence>
<dbReference type="AlphaFoldDB" id="A0A285NRG0"/>
<reference evidence="3" key="1">
    <citation type="submission" date="2017-09" db="EMBL/GenBank/DDBJ databases">
        <authorList>
            <person name="Varghese N."/>
            <person name="Submissions S."/>
        </authorList>
    </citation>
    <scope>NUCLEOTIDE SEQUENCE [LARGE SCALE GENOMIC DNA]</scope>
    <source>
        <strain evidence="3">DSM 2913</strain>
    </source>
</reference>
<feature type="chain" id="PRO_5012786695" evidence="1">
    <location>
        <begin position="27"/>
        <end position="317"/>
    </location>
</feature>
<keyword evidence="3" id="KW-1185">Reference proteome</keyword>
<evidence type="ECO:0000256" key="1">
    <source>
        <dbReference type="SAM" id="SignalP"/>
    </source>
</evidence>
<dbReference type="EMBL" id="OBEN01000001">
    <property type="protein sequence ID" value="SNZ12114.1"/>
    <property type="molecule type" value="Genomic_DNA"/>
</dbReference>
<proteinExistence type="predicted"/>
<organism evidence="2 3">
    <name type="scientific">Hydrogenobacter hydrogenophilus</name>
    <dbReference type="NCBI Taxonomy" id="35835"/>
    <lineage>
        <taxon>Bacteria</taxon>
        <taxon>Pseudomonadati</taxon>
        <taxon>Aquificota</taxon>
        <taxon>Aquificia</taxon>
        <taxon>Aquificales</taxon>
        <taxon>Aquificaceae</taxon>
        <taxon>Hydrogenobacter</taxon>
    </lineage>
</organism>
<evidence type="ECO:0000313" key="2">
    <source>
        <dbReference type="EMBL" id="SNZ12114.1"/>
    </source>
</evidence>
<keyword evidence="1" id="KW-0732">Signal</keyword>
<gene>
    <name evidence="2" type="ORF">SAMN06265353_0435</name>
</gene>
<name>A0A285NRG0_9AQUI</name>